<reference evidence="1" key="1">
    <citation type="journal article" date="2015" name="Nature">
        <title>Complex archaea that bridge the gap between prokaryotes and eukaryotes.</title>
        <authorList>
            <person name="Spang A."/>
            <person name="Saw J.H."/>
            <person name="Jorgensen S.L."/>
            <person name="Zaremba-Niedzwiedzka K."/>
            <person name="Martijn J."/>
            <person name="Lind A.E."/>
            <person name="van Eijk R."/>
            <person name="Schleper C."/>
            <person name="Guy L."/>
            <person name="Ettema T.J."/>
        </authorList>
    </citation>
    <scope>NUCLEOTIDE SEQUENCE</scope>
</reference>
<evidence type="ECO:0000313" key="1">
    <source>
        <dbReference type="EMBL" id="KKN68040.1"/>
    </source>
</evidence>
<dbReference type="EMBL" id="LAZR01000459">
    <property type="protein sequence ID" value="KKN68040.1"/>
    <property type="molecule type" value="Genomic_DNA"/>
</dbReference>
<sequence>MASYRTLCNRCYRYALIGHAYRRWYRIARAVVSRLAVHSYHCKSLRSYPDHLYRLSDLVAITSPRIDVKSNLRLAWSEHLRNPRSSRVMRSTRAALDHYHATGIIRGPKTSRFALVLRGDDSIVVVDTWMSRALSVPDRQARNKSTQELAERVVKNVQRKLSRQDDSTGVVWWPAAETQAAIWAGMIRTHYKDGKIPIYRTEDVGLYRTGTNGQLSEVPF</sequence>
<gene>
    <name evidence="1" type="ORF">LCGC14_0454940</name>
</gene>
<proteinExistence type="predicted"/>
<dbReference type="AlphaFoldDB" id="A0A0F9SGM2"/>
<protein>
    <submittedName>
        <fullName evidence="1">Uncharacterized protein</fullName>
    </submittedName>
</protein>
<comment type="caution">
    <text evidence="1">The sequence shown here is derived from an EMBL/GenBank/DDBJ whole genome shotgun (WGS) entry which is preliminary data.</text>
</comment>
<name>A0A0F9SGM2_9ZZZZ</name>
<organism evidence="1">
    <name type="scientific">marine sediment metagenome</name>
    <dbReference type="NCBI Taxonomy" id="412755"/>
    <lineage>
        <taxon>unclassified sequences</taxon>
        <taxon>metagenomes</taxon>
        <taxon>ecological metagenomes</taxon>
    </lineage>
</organism>
<accession>A0A0F9SGM2</accession>